<dbReference type="InterPro" id="IPR013968">
    <property type="entry name" value="PKS_KR"/>
</dbReference>
<dbReference type="Pfam" id="PF22621">
    <property type="entry name" value="CurL-like_PKS_C"/>
    <property type="match status" value="1"/>
</dbReference>
<sequence>MSYNQPPSEPIAIIGSACRFPGGASSPSRLWQLLANPRDLSERVPAGRFNVGAFFHQDGEYPGTTNSARGYFLDQDPRVFDASFFSVTPKEAEAIDPQQRLLLEVVYEALESAGYSLQQHAGARVGVFAGVMTADYDTLSQRDELTTSQYYATGNARSMVSNRLSYFFDFKGPSMTIDTACSSSLVALHQAVLSLRSGDCEMACVAGANLILTPEQFIVESSLHMLSPSGHCKMFDANADGYARGEGIAAMFVRPLSKALANGDHIIAIIRETGVNSDGRTTGITMPNWEAQAQLIQDTYRRAGLNINTLEDRCQYFECHGTGTGAGDPNEARAIEHAFFSDEFRIGSSKDSISSPERPRLVVGSVKTVIGHTEGSAGLAGLFKVVESMRHDTVPPNLHLNQLNPQVAEFASHLVVPTSPMPWPRVQPGQPKRGSINSFGFGGTNAHAIIEQYVPALHDKDFALSAEGFRSPSNRVSGPRVNRICLPLVLSAKSEKSLSAVVQTYYDYLAKNPTAPMEELAWYTYACRTAHSNRVFFSGTTTELLLEKLAQFLKPPEASPPKKAQDEELDGANNKSDSPSRVAKMCRVKPEQQRPKFLGVFTGQGAQWATMSRGLVVTSNVYRDTIRELDGTLRHCPHPPPWSLENEISADEGLSRVHKSTISQPLCTAIQIALVNLLHSVGISFHTVVGHSSGEIGAAYAAGRISARDAILIAYYRGMDVKLACGAGGVKGGMLVAGFSKEEAAEFCSQREYSQGLCMAASNSPDIVTLSGDLDLIHQACGYLEGQHRLARILHVDTAYHSPHMEVPSAKYLEAIKACDLSPLVRNNGTTWISTVTGTGEPDATELKATYWRDNMMKPVLFYEAMRTALDNNGPFDGAIEVGPHCALKGPVSATMRQILGQGSTMPYTGLLNRGTDDREAFADFLGWVWAQFGFFKSHIREFVLGSVQPDLIKTRVQGAPSYPWDHSQIYWRESRLSRQYHFKLAMPHELLGVRTRDDSMHLLRWRNVLKFDKLSWAKHHRFQNHPLLPASAYVIMAVDAAKASATESTISLIELRDLKFYRGIMSEPNSPGVEVLSSLTIDKDTPGIREASFLLTSTVADGRTDMKKNFTCRIIISFGTQSPYLLPTRPPIRAETLSANPEAFYIMMAGTGLKYTGPFQGLQTLDRRFNFATGSLRRVHPEDTTRLGIGPATLDSCLQTAFVTVSAPGDGAIWTSFLPTEIDSIRLNLSLCDGQEGTDTLVVDAYRTQTTPFTRSAPASFTADVEIFNNAGQQEIQIEGLKVASFGPTKPEEDHELYLTTQVDLDPEDAIICITEDDVQPPSPMLAESCERVAAFYTKGSPLGLFSPNSVSRLVTMSITNRAALRRVTSSWPDDTEESLDTFILSSPYYPALDLVRRLGQNLPDVMESMLPTIFEEAYQLHGFQRHISRVVKQIAHKYAQMNVLGLTDPAVGLSEHVVAGLGTSFASYRIGSQPEKNLERRIQVPESLRKKIKIEKVDFTNAPDNSQQYDLVVLSTSLFDARNTATVLGHVRDMMRPGGFLILIQVTRTSLEERIRRFIGCALPLQVMPPSPPDWPDLLDRCGFHDSINDSIQSCTSGYSLVVRQAESLEKQQLQYPTEDLDPIRLMNRLLIVGGNEPCTSLISAQVTAALASYCGLITTVQSLEDLAPEHAADFTSVILLCDLDESLLLNMNEKRMEALKELFRPEMVILWVTENARTFPADNSTSLGFTRTLAAEIPGLTLQVLDLETVETEPAVRAISETFFSLAMYARLEHTSVENPLWILEPEIHMKDGRRMVPRVLPWKEGNNRANACRRIVTVPCNTLENVVEILPGQWGNGPYKTHQWGLPSCDSPGDLFGLQVNYSTVGSIATGITSLESAYICLGRDTKTLSTTVALSKANASYITMPARWATEITIPNLDEPVFLGLLLRYILAFNIACTARGHSLILLEPDSWFQECIQDVCVRQGVWFQIFSTDEERCRLIPGMVHLHPARSRRDMRDLVLPEGSVIVDMLPQGNQMSEMFKAAMDESCRYYRLSEFFQHRPPPVANGGTPDPNAVMQLNRIWDGAIALTLAKMETLPDDMAFPLVSVPGLLQAREPMSPFGTIHWKAERDIEHIVTTMHDVRLLSPSKTYLLVGLTRDFGQSLCTLLFQQGARILVLASRNPPQELPRWAEELRRKGARVRFERLDVTKSEQVAVLKTKITRTLRLPPVGGVINGAMVLDDHVFSEMSIESFQRVMAPKTIGSRNLDDAFCTPDMDFFIMTSSFAAIGGHAGQSNYAAANMYMNGLAASRRHRGFVGSILNIGVIYGLGFLHRERENLYEGLEREGYPPISERDLHHMFTEAIVAGKPNDDQIYDITTGLRRFPVGRPTLHWHSDPRFCHFTRSDDEHQEESDTGSEQLSLKEQVSRGQTQEDLAEILMAAFIKRLQSQLKLAEGTVTAEQSLIELGVDSLAAVEIRSWVWRSLGHNVAVMKILSGMTITQLCEEIATAIMAGRVTQESLEATGVPSDASATPHTTSVVSGAELERESVATTSAEE</sequence>
<dbReference type="EMBL" id="JAULSY010000132">
    <property type="protein sequence ID" value="KAK0663405.1"/>
    <property type="molecule type" value="Genomic_DNA"/>
</dbReference>
<dbReference type="InterPro" id="IPR049900">
    <property type="entry name" value="PKS_mFAS_DH"/>
</dbReference>
<dbReference type="InterPro" id="IPR020806">
    <property type="entry name" value="PKS_PP-bd"/>
</dbReference>
<feature type="compositionally biased region" description="Polar residues" evidence="7">
    <location>
        <begin position="2515"/>
        <end position="2525"/>
    </location>
</feature>
<keyword evidence="12" id="KW-1185">Reference proteome</keyword>
<dbReference type="Pfam" id="PF00698">
    <property type="entry name" value="Acyl_transf_1"/>
    <property type="match status" value="1"/>
</dbReference>
<dbReference type="Gene3D" id="3.40.366.10">
    <property type="entry name" value="Malonyl-Coenzyme A Acyl Carrier Protein, domain 2"/>
    <property type="match status" value="1"/>
</dbReference>
<keyword evidence="1" id="KW-0596">Phosphopantetheine</keyword>
<dbReference type="InterPro" id="IPR049552">
    <property type="entry name" value="PKS_DH_N"/>
</dbReference>
<evidence type="ECO:0000256" key="5">
    <source>
        <dbReference type="ARBA" id="ARBA00023268"/>
    </source>
</evidence>
<evidence type="ECO:0000259" key="10">
    <source>
        <dbReference type="PROSITE" id="PS52019"/>
    </source>
</evidence>
<accession>A0AA39Z4S9</accession>
<dbReference type="PANTHER" id="PTHR43775:SF20">
    <property type="entry name" value="HYBRID PKS-NRPS SYNTHETASE APDA"/>
    <property type="match status" value="1"/>
</dbReference>
<dbReference type="FunFam" id="3.40.47.10:FF:000019">
    <property type="entry name" value="Polyketide synthase type I"/>
    <property type="match status" value="1"/>
</dbReference>
<dbReference type="PROSITE" id="PS52004">
    <property type="entry name" value="KS3_2"/>
    <property type="match status" value="1"/>
</dbReference>
<dbReference type="PROSITE" id="PS00606">
    <property type="entry name" value="KS3_1"/>
    <property type="match status" value="1"/>
</dbReference>
<dbReference type="SUPFAM" id="SSF52151">
    <property type="entry name" value="FabD/lysophospholipase-like"/>
    <property type="match status" value="1"/>
</dbReference>
<keyword evidence="4" id="KW-0560">Oxidoreductase</keyword>
<evidence type="ECO:0000256" key="7">
    <source>
        <dbReference type="SAM" id="MobiDB-lite"/>
    </source>
</evidence>
<dbReference type="GO" id="GO:0006633">
    <property type="term" value="P:fatty acid biosynthetic process"/>
    <property type="evidence" value="ECO:0007669"/>
    <property type="project" value="InterPro"/>
</dbReference>
<dbReference type="Pfam" id="PF14765">
    <property type="entry name" value="PS-DH"/>
    <property type="match status" value="1"/>
</dbReference>
<dbReference type="Proteomes" id="UP001174997">
    <property type="component" value="Unassembled WGS sequence"/>
</dbReference>
<dbReference type="InterPro" id="IPR042104">
    <property type="entry name" value="PKS_dehydratase_sf"/>
</dbReference>
<dbReference type="CDD" id="cd05274">
    <property type="entry name" value="KR_FAS_SDR_x"/>
    <property type="match status" value="1"/>
</dbReference>
<dbReference type="Gene3D" id="3.30.70.3290">
    <property type="match status" value="1"/>
</dbReference>
<comment type="caution">
    <text evidence="11">The sequence shown here is derived from an EMBL/GenBank/DDBJ whole genome shotgun (WGS) entry which is preliminary data.</text>
</comment>
<dbReference type="PROSITE" id="PS52019">
    <property type="entry name" value="PKS_MFAS_DH"/>
    <property type="match status" value="1"/>
</dbReference>
<dbReference type="InterPro" id="IPR014030">
    <property type="entry name" value="Ketoacyl_synth_N"/>
</dbReference>
<dbReference type="InterPro" id="IPR036291">
    <property type="entry name" value="NAD(P)-bd_dom_sf"/>
</dbReference>
<dbReference type="Gene3D" id="3.40.50.720">
    <property type="entry name" value="NAD(P)-binding Rossmann-like Domain"/>
    <property type="match status" value="2"/>
</dbReference>
<feature type="region of interest" description="N-terminal hotdog fold" evidence="6">
    <location>
        <begin position="989"/>
        <end position="1124"/>
    </location>
</feature>
<dbReference type="InterPro" id="IPR001227">
    <property type="entry name" value="Ac_transferase_dom_sf"/>
</dbReference>
<dbReference type="InterPro" id="IPR014043">
    <property type="entry name" value="Acyl_transferase_dom"/>
</dbReference>
<dbReference type="GO" id="GO:0016491">
    <property type="term" value="F:oxidoreductase activity"/>
    <property type="evidence" value="ECO:0007669"/>
    <property type="project" value="UniProtKB-KW"/>
</dbReference>
<dbReference type="InterPro" id="IPR016036">
    <property type="entry name" value="Malonyl_transacylase_ACP-bd"/>
</dbReference>
<dbReference type="Pfam" id="PF00109">
    <property type="entry name" value="ketoacyl-synt"/>
    <property type="match status" value="1"/>
</dbReference>
<feature type="domain" description="Ketosynthase family 3 (KS3)" evidence="9">
    <location>
        <begin position="8"/>
        <end position="452"/>
    </location>
</feature>
<dbReference type="InterPro" id="IPR009081">
    <property type="entry name" value="PP-bd_ACP"/>
</dbReference>
<proteinExistence type="predicted"/>
<evidence type="ECO:0000313" key="12">
    <source>
        <dbReference type="Proteomes" id="UP001174997"/>
    </source>
</evidence>
<dbReference type="InterPro" id="IPR016039">
    <property type="entry name" value="Thiolase-like"/>
</dbReference>
<dbReference type="InterPro" id="IPR014031">
    <property type="entry name" value="Ketoacyl_synth_C"/>
</dbReference>
<dbReference type="InterPro" id="IPR057326">
    <property type="entry name" value="KR_dom"/>
</dbReference>
<feature type="active site" description="Proton acceptor; for dehydratase activity" evidence="6">
    <location>
        <position position="1021"/>
    </location>
</feature>
<dbReference type="SMART" id="SM00826">
    <property type="entry name" value="PKS_DH"/>
    <property type="match status" value="1"/>
</dbReference>
<protein>
    <submittedName>
        <fullName evidence="11">Polyketide synthase</fullName>
    </submittedName>
</protein>
<name>A0AA39Z4S9_9PEZI</name>
<dbReference type="InterPro" id="IPR016035">
    <property type="entry name" value="Acyl_Trfase/lysoPLipase"/>
</dbReference>
<dbReference type="SUPFAM" id="SSF55048">
    <property type="entry name" value="Probable ACP-binding domain of malonyl-CoA ACP transacylase"/>
    <property type="match status" value="1"/>
</dbReference>
<dbReference type="InterPro" id="IPR050091">
    <property type="entry name" value="PKS_NRPS_Biosynth_Enz"/>
</dbReference>
<dbReference type="Pfam" id="PF23297">
    <property type="entry name" value="ACP_SdgA_C"/>
    <property type="match status" value="1"/>
</dbReference>
<evidence type="ECO:0000313" key="11">
    <source>
        <dbReference type="EMBL" id="KAK0663405.1"/>
    </source>
</evidence>
<dbReference type="InterPro" id="IPR049551">
    <property type="entry name" value="PKS_DH_C"/>
</dbReference>
<feature type="region of interest" description="C-terminal hotdog fold" evidence="6">
    <location>
        <begin position="1137"/>
        <end position="1293"/>
    </location>
</feature>
<dbReference type="InterPro" id="IPR020841">
    <property type="entry name" value="PKS_Beta-ketoAc_synthase_dom"/>
</dbReference>
<dbReference type="GO" id="GO:0004312">
    <property type="term" value="F:fatty acid synthase activity"/>
    <property type="evidence" value="ECO:0007669"/>
    <property type="project" value="TreeGrafter"/>
</dbReference>
<dbReference type="PANTHER" id="PTHR43775">
    <property type="entry name" value="FATTY ACID SYNTHASE"/>
    <property type="match status" value="1"/>
</dbReference>
<feature type="active site" description="Proton donor; for dehydratase activity" evidence="6">
    <location>
        <position position="1196"/>
    </location>
</feature>
<dbReference type="Gene3D" id="3.40.47.10">
    <property type="match status" value="1"/>
</dbReference>
<dbReference type="SUPFAM" id="SSF53335">
    <property type="entry name" value="S-adenosyl-L-methionine-dependent methyltransferases"/>
    <property type="match status" value="1"/>
</dbReference>
<evidence type="ECO:0000259" key="9">
    <source>
        <dbReference type="PROSITE" id="PS52004"/>
    </source>
</evidence>
<reference evidence="11" key="1">
    <citation type="submission" date="2023-06" db="EMBL/GenBank/DDBJ databases">
        <title>Genome-scale phylogeny and comparative genomics of the fungal order Sordariales.</title>
        <authorList>
            <consortium name="Lawrence Berkeley National Laboratory"/>
            <person name="Hensen N."/>
            <person name="Bonometti L."/>
            <person name="Westerberg I."/>
            <person name="Brannstrom I.O."/>
            <person name="Guillou S."/>
            <person name="Cros-Aarteil S."/>
            <person name="Calhoun S."/>
            <person name="Haridas S."/>
            <person name="Kuo A."/>
            <person name="Mondo S."/>
            <person name="Pangilinan J."/>
            <person name="Riley R."/>
            <person name="Labutti K."/>
            <person name="Andreopoulos B."/>
            <person name="Lipzen A."/>
            <person name="Chen C."/>
            <person name="Yanf M."/>
            <person name="Daum C."/>
            <person name="Ng V."/>
            <person name="Clum A."/>
            <person name="Steindorff A."/>
            <person name="Ohm R."/>
            <person name="Martin F."/>
            <person name="Silar P."/>
            <person name="Natvig D."/>
            <person name="Lalanne C."/>
            <person name="Gautier V."/>
            <person name="Ament-Velasquez S.L."/>
            <person name="Kruys A."/>
            <person name="Hutchinson M.I."/>
            <person name="Powell A.J."/>
            <person name="Barry K."/>
            <person name="Miller A.N."/>
            <person name="Grigoriev I.V."/>
            <person name="Debuchy R."/>
            <person name="Gladieux P."/>
            <person name="Thoren M.H."/>
            <person name="Johannesson H."/>
        </authorList>
    </citation>
    <scope>NUCLEOTIDE SEQUENCE</scope>
    <source>
        <strain evidence="11">CBS 307.81</strain>
    </source>
</reference>
<dbReference type="SMART" id="SM00825">
    <property type="entry name" value="PKS_KS"/>
    <property type="match status" value="1"/>
</dbReference>
<evidence type="ECO:0000256" key="4">
    <source>
        <dbReference type="ARBA" id="ARBA00023002"/>
    </source>
</evidence>
<dbReference type="SMART" id="SM00822">
    <property type="entry name" value="PKS_KR"/>
    <property type="match status" value="1"/>
</dbReference>
<dbReference type="Gene3D" id="3.40.50.150">
    <property type="entry name" value="Vaccinia Virus protein VP39"/>
    <property type="match status" value="1"/>
</dbReference>
<dbReference type="PROSITE" id="PS50075">
    <property type="entry name" value="CARRIER"/>
    <property type="match status" value="1"/>
</dbReference>
<dbReference type="GO" id="GO:0044550">
    <property type="term" value="P:secondary metabolite biosynthetic process"/>
    <property type="evidence" value="ECO:0007669"/>
    <property type="project" value="TreeGrafter"/>
</dbReference>
<organism evidence="11 12">
    <name type="scientific">Cercophora samala</name>
    <dbReference type="NCBI Taxonomy" id="330535"/>
    <lineage>
        <taxon>Eukaryota</taxon>
        <taxon>Fungi</taxon>
        <taxon>Dikarya</taxon>
        <taxon>Ascomycota</taxon>
        <taxon>Pezizomycotina</taxon>
        <taxon>Sordariomycetes</taxon>
        <taxon>Sordariomycetidae</taxon>
        <taxon>Sordariales</taxon>
        <taxon>Lasiosphaeriaceae</taxon>
        <taxon>Cercophora</taxon>
    </lineage>
</organism>
<dbReference type="InterPro" id="IPR020807">
    <property type="entry name" value="PKS_DH"/>
</dbReference>
<dbReference type="SUPFAM" id="SSF51735">
    <property type="entry name" value="NAD(P)-binding Rossmann-fold domains"/>
    <property type="match status" value="2"/>
</dbReference>
<feature type="region of interest" description="Disordered" evidence="7">
    <location>
        <begin position="2390"/>
        <end position="2412"/>
    </location>
</feature>
<keyword evidence="2" id="KW-0597">Phosphoprotein</keyword>
<dbReference type="InterPro" id="IPR036736">
    <property type="entry name" value="ACP-like_sf"/>
</dbReference>
<keyword evidence="5" id="KW-0511">Multifunctional enzyme</keyword>
<dbReference type="Gene3D" id="1.10.1200.10">
    <property type="entry name" value="ACP-like"/>
    <property type="match status" value="1"/>
</dbReference>
<dbReference type="SMART" id="SM00823">
    <property type="entry name" value="PKS_PP"/>
    <property type="match status" value="1"/>
</dbReference>
<dbReference type="Gene3D" id="3.10.129.110">
    <property type="entry name" value="Polyketide synthase dehydratase"/>
    <property type="match status" value="1"/>
</dbReference>
<dbReference type="SMART" id="SM00827">
    <property type="entry name" value="PKS_AT"/>
    <property type="match status" value="1"/>
</dbReference>
<feature type="domain" description="Carrier" evidence="8">
    <location>
        <begin position="2415"/>
        <end position="2496"/>
    </location>
</feature>
<dbReference type="GO" id="GO:0004315">
    <property type="term" value="F:3-oxoacyl-[acyl-carrier-protein] synthase activity"/>
    <property type="evidence" value="ECO:0007669"/>
    <property type="project" value="InterPro"/>
</dbReference>
<evidence type="ECO:0000256" key="3">
    <source>
        <dbReference type="ARBA" id="ARBA00022679"/>
    </source>
</evidence>
<dbReference type="CDD" id="cd00833">
    <property type="entry name" value="PKS"/>
    <property type="match status" value="1"/>
</dbReference>
<dbReference type="Pfam" id="PF21089">
    <property type="entry name" value="PKS_DH_N"/>
    <property type="match status" value="1"/>
</dbReference>
<feature type="compositionally biased region" description="Polar residues" evidence="7">
    <location>
        <begin position="2401"/>
        <end position="2412"/>
    </location>
</feature>
<dbReference type="Pfam" id="PF02801">
    <property type="entry name" value="Ketoacyl-synt_C"/>
    <property type="match status" value="1"/>
</dbReference>
<dbReference type="InterPro" id="IPR029063">
    <property type="entry name" value="SAM-dependent_MTases_sf"/>
</dbReference>
<dbReference type="Pfam" id="PF08659">
    <property type="entry name" value="KR"/>
    <property type="match status" value="1"/>
</dbReference>
<evidence type="ECO:0000256" key="6">
    <source>
        <dbReference type="PROSITE-ProRule" id="PRU01363"/>
    </source>
</evidence>
<keyword evidence="3" id="KW-0808">Transferase</keyword>
<gene>
    <name evidence="11" type="ORF">QBC41DRAFT_350227</name>
</gene>
<feature type="region of interest" description="Disordered" evidence="7">
    <location>
        <begin position="2507"/>
        <end position="2542"/>
    </location>
</feature>
<dbReference type="InterPro" id="IPR018201">
    <property type="entry name" value="Ketoacyl_synth_AS"/>
</dbReference>
<evidence type="ECO:0000256" key="1">
    <source>
        <dbReference type="ARBA" id="ARBA00022450"/>
    </source>
</evidence>
<dbReference type="InterPro" id="IPR006162">
    <property type="entry name" value="Ppantetheine_attach_site"/>
</dbReference>
<dbReference type="SUPFAM" id="SSF47336">
    <property type="entry name" value="ACP-like"/>
    <property type="match status" value="1"/>
</dbReference>
<dbReference type="GO" id="GO:0031177">
    <property type="term" value="F:phosphopantetheine binding"/>
    <property type="evidence" value="ECO:0007669"/>
    <property type="project" value="InterPro"/>
</dbReference>
<dbReference type="SUPFAM" id="SSF53901">
    <property type="entry name" value="Thiolase-like"/>
    <property type="match status" value="1"/>
</dbReference>
<evidence type="ECO:0000259" key="8">
    <source>
        <dbReference type="PROSITE" id="PS50075"/>
    </source>
</evidence>
<evidence type="ECO:0000256" key="2">
    <source>
        <dbReference type="ARBA" id="ARBA00022553"/>
    </source>
</evidence>
<feature type="domain" description="PKS/mFAS DH" evidence="10">
    <location>
        <begin position="989"/>
        <end position="1293"/>
    </location>
</feature>
<feature type="region of interest" description="Disordered" evidence="7">
    <location>
        <begin position="555"/>
        <end position="583"/>
    </location>
</feature>
<dbReference type="PROSITE" id="PS00012">
    <property type="entry name" value="PHOSPHOPANTETHEINE"/>
    <property type="match status" value="1"/>
</dbReference>